<dbReference type="GO" id="GO:0000151">
    <property type="term" value="C:ubiquitin ligase complex"/>
    <property type="evidence" value="ECO:0007669"/>
    <property type="project" value="TreeGrafter"/>
</dbReference>
<keyword evidence="1" id="KW-0677">Repeat</keyword>
<dbReference type="SMART" id="SM00225">
    <property type="entry name" value="BTB"/>
    <property type="match status" value="2"/>
</dbReference>
<dbReference type="InterPro" id="IPR002110">
    <property type="entry name" value="Ankyrin_rpt"/>
</dbReference>
<dbReference type="PANTHER" id="PTHR46231:SF1">
    <property type="entry name" value="ANKYRIN REPEAT AND BTB_POZ DOMAIN-CONTAINING PROTEIN 1"/>
    <property type="match status" value="1"/>
</dbReference>
<dbReference type="SMART" id="SM00248">
    <property type="entry name" value="ANK"/>
    <property type="match status" value="2"/>
</dbReference>
<dbReference type="AlphaFoldDB" id="A0AAD8AEX8"/>
<evidence type="ECO:0000313" key="6">
    <source>
        <dbReference type="Proteomes" id="UP001233999"/>
    </source>
</evidence>
<dbReference type="Pfam" id="PF12796">
    <property type="entry name" value="Ank_2"/>
    <property type="match status" value="1"/>
</dbReference>
<name>A0AAD8AEX8_DIPPU</name>
<dbReference type="FunFam" id="1.25.40.20:FF:000115">
    <property type="entry name" value="Ankyrin repeat and BTB/POZ domain-containing protein 1"/>
    <property type="match status" value="1"/>
</dbReference>
<protein>
    <recommendedName>
        <fullName evidence="4">BTB domain-containing protein</fullName>
    </recommendedName>
</protein>
<dbReference type="CDD" id="cd18296">
    <property type="entry name" value="BTB2_POZ_ABTB1_BPOZ1"/>
    <property type="match status" value="1"/>
</dbReference>
<evidence type="ECO:0000256" key="3">
    <source>
        <dbReference type="PROSITE-ProRule" id="PRU00023"/>
    </source>
</evidence>
<evidence type="ECO:0000259" key="4">
    <source>
        <dbReference type="PROSITE" id="PS50097"/>
    </source>
</evidence>
<dbReference type="SUPFAM" id="SSF48403">
    <property type="entry name" value="Ankyrin repeat"/>
    <property type="match status" value="1"/>
</dbReference>
<proteinExistence type="predicted"/>
<evidence type="ECO:0000256" key="1">
    <source>
        <dbReference type="ARBA" id="ARBA00022737"/>
    </source>
</evidence>
<dbReference type="CDD" id="cd18295">
    <property type="entry name" value="BTB1_POZ_ABTB1_BPOZ1"/>
    <property type="match status" value="1"/>
</dbReference>
<evidence type="ECO:0000256" key="2">
    <source>
        <dbReference type="ARBA" id="ARBA00023043"/>
    </source>
</evidence>
<dbReference type="PROSITE" id="PS50097">
    <property type="entry name" value="BTB"/>
    <property type="match status" value="2"/>
</dbReference>
<dbReference type="PANTHER" id="PTHR46231">
    <property type="entry name" value="ANKYRIN REPEAT AND BTB/POZ DOMAIN-CONTAINING PROTEIN 1"/>
    <property type="match status" value="1"/>
</dbReference>
<dbReference type="CDD" id="cd18497">
    <property type="entry name" value="BACK_ABTB1_BPOZ"/>
    <property type="match status" value="1"/>
</dbReference>
<dbReference type="EMBL" id="JASPKZ010001586">
    <property type="protein sequence ID" value="KAJ9597754.1"/>
    <property type="molecule type" value="Genomic_DNA"/>
</dbReference>
<feature type="repeat" description="ANK" evidence="3">
    <location>
        <begin position="35"/>
        <end position="67"/>
    </location>
</feature>
<feature type="domain" description="BTB" evidence="4">
    <location>
        <begin position="273"/>
        <end position="344"/>
    </location>
</feature>
<dbReference type="GO" id="GO:0005737">
    <property type="term" value="C:cytoplasm"/>
    <property type="evidence" value="ECO:0007669"/>
    <property type="project" value="TreeGrafter"/>
</dbReference>
<dbReference type="Pfam" id="PF00651">
    <property type="entry name" value="BTB"/>
    <property type="match status" value="2"/>
</dbReference>
<sequence length="476" mass="54586">MDVNELFLSCKKGDLSRIKFLVEHKEINVNVRDKWDSTPLYYACLCGHTDIVQYLLANGARCEANTFDGERCLYGALTDQIRKVLLNYKIITSQTMRRDLYDEFLRRLLETGELSDVTFVVNGSTFNVHRCILSARCIYFCDKFETRWQNRRVINITNNLVRPSAFKSLMQYIYTARLETHIDTVDDCIRLAVQCRLPLLKKELEDMMKKVTSFECTKPGTNVKTLTLESAELAAELQQDLGVLGMQAVPQELSTWVTGVDLPLMPNVPLFLVDIAFCVSGYKFNCHKAFFCGRSEYFNALLRDHFRETTADNGIPVITIRNIPVESFAAVVYYIYTNGVQVREEDLLDVIYAADMYLLPGLKRGCGVVLGSRLNVENVMSRLRTARLFQLRHLEDQCTRFISQHIYKVIQDESLHDLIIQDATEVQGRQETDSIPIIDEIRYHITSEVQTVSEMSEASEKLQLIDQLLEDLGLDA</sequence>
<dbReference type="InterPro" id="IPR011333">
    <property type="entry name" value="SKP1/BTB/POZ_sf"/>
</dbReference>
<keyword evidence="2 3" id="KW-0040">ANK repeat</keyword>
<comment type="caution">
    <text evidence="5">The sequence shown here is derived from an EMBL/GenBank/DDBJ whole genome shotgun (WGS) entry which is preliminary data.</text>
</comment>
<dbReference type="InterPro" id="IPR044515">
    <property type="entry name" value="ABTB1"/>
</dbReference>
<dbReference type="Proteomes" id="UP001233999">
    <property type="component" value="Unassembled WGS sequence"/>
</dbReference>
<dbReference type="InterPro" id="IPR036770">
    <property type="entry name" value="Ankyrin_rpt-contain_sf"/>
</dbReference>
<accession>A0AAD8AEX8</accession>
<gene>
    <name evidence="5" type="ORF">L9F63_011362</name>
</gene>
<reference evidence="5" key="2">
    <citation type="submission" date="2023-05" db="EMBL/GenBank/DDBJ databases">
        <authorList>
            <person name="Fouks B."/>
        </authorList>
    </citation>
    <scope>NUCLEOTIDE SEQUENCE</scope>
    <source>
        <strain evidence="5">Stay&amp;Tobe</strain>
        <tissue evidence="5">Testes</tissue>
    </source>
</reference>
<dbReference type="SUPFAM" id="SSF54695">
    <property type="entry name" value="POZ domain"/>
    <property type="match status" value="2"/>
</dbReference>
<evidence type="ECO:0000313" key="5">
    <source>
        <dbReference type="EMBL" id="KAJ9597754.1"/>
    </source>
</evidence>
<feature type="domain" description="BTB" evidence="4">
    <location>
        <begin position="115"/>
        <end position="182"/>
    </location>
</feature>
<reference evidence="5" key="1">
    <citation type="journal article" date="2023" name="IScience">
        <title>Live-bearing cockroach genome reveals convergent evolutionary mechanisms linked to viviparity in insects and beyond.</title>
        <authorList>
            <person name="Fouks B."/>
            <person name="Harrison M.C."/>
            <person name="Mikhailova A.A."/>
            <person name="Marchal E."/>
            <person name="English S."/>
            <person name="Carruthers M."/>
            <person name="Jennings E.C."/>
            <person name="Chiamaka E.L."/>
            <person name="Frigard R.A."/>
            <person name="Pippel M."/>
            <person name="Attardo G.M."/>
            <person name="Benoit J.B."/>
            <person name="Bornberg-Bauer E."/>
            <person name="Tobe S.S."/>
        </authorList>
    </citation>
    <scope>NUCLEOTIDE SEQUENCE</scope>
    <source>
        <strain evidence="5">Stay&amp;Tobe</strain>
    </source>
</reference>
<dbReference type="PROSITE" id="PS50297">
    <property type="entry name" value="ANK_REP_REGION"/>
    <property type="match status" value="1"/>
</dbReference>
<keyword evidence="6" id="KW-1185">Reference proteome</keyword>
<dbReference type="InterPro" id="IPR000210">
    <property type="entry name" value="BTB/POZ_dom"/>
</dbReference>
<dbReference type="Gene3D" id="1.25.40.20">
    <property type="entry name" value="Ankyrin repeat-containing domain"/>
    <property type="match status" value="1"/>
</dbReference>
<dbReference type="PROSITE" id="PS50088">
    <property type="entry name" value="ANK_REPEAT"/>
    <property type="match status" value="1"/>
</dbReference>
<dbReference type="Gene3D" id="3.30.710.10">
    <property type="entry name" value="Potassium Channel Kv1.1, Chain A"/>
    <property type="match status" value="2"/>
</dbReference>
<organism evidence="5 6">
    <name type="scientific">Diploptera punctata</name>
    <name type="common">Pacific beetle cockroach</name>
    <dbReference type="NCBI Taxonomy" id="6984"/>
    <lineage>
        <taxon>Eukaryota</taxon>
        <taxon>Metazoa</taxon>
        <taxon>Ecdysozoa</taxon>
        <taxon>Arthropoda</taxon>
        <taxon>Hexapoda</taxon>
        <taxon>Insecta</taxon>
        <taxon>Pterygota</taxon>
        <taxon>Neoptera</taxon>
        <taxon>Polyneoptera</taxon>
        <taxon>Dictyoptera</taxon>
        <taxon>Blattodea</taxon>
        <taxon>Blaberoidea</taxon>
        <taxon>Blaberidae</taxon>
        <taxon>Diplopterinae</taxon>
        <taxon>Diploptera</taxon>
    </lineage>
</organism>